<feature type="domain" description="SpoOB alpha-helical" evidence="5">
    <location>
        <begin position="60"/>
        <end position="114"/>
    </location>
</feature>
<proteinExistence type="predicted"/>
<feature type="transmembrane region" description="Helical" evidence="4">
    <location>
        <begin position="31"/>
        <end position="51"/>
    </location>
</feature>
<evidence type="ECO:0000313" key="7">
    <source>
        <dbReference type="Proteomes" id="UP000237797"/>
    </source>
</evidence>
<dbReference type="GO" id="GO:0000155">
    <property type="term" value="F:phosphorelay sensor kinase activity"/>
    <property type="evidence" value="ECO:0007669"/>
    <property type="project" value="InterPro"/>
</dbReference>
<sequence>MTQGWWAWLKPLSPAVLCLFFSAVQPWGWRAGIVLVSLGILAMLIGVRRLYEREQARFRIREAETSLGLLERKRHDWMNHVQVIMGYLSMKQIDRIRPYLEQLVKQAQRERRLSQVKHPPLAVALVSLPHRFPEWDWEVEIGEGFQSIPSLEAERICRMVEEAAEEMGRIVPPEDRTTVRFRFDKREDGVIFSVHVSRARKVLAKGDWDRLKKRTESWQGKFQVSDGGFMAEIPLEGGRSPGNRLLSWGR</sequence>
<dbReference type="Pfam" id="PF14689">
    <property type="entry name" value="SPOB_a"/>
    <property type="match status" value="1"/>
</dbReference>
<gene>
    <name evidence="6" type="ORF">CLV97_12549</name>
</gene>
<dbReference type="Proteomes" id="UP000237797">
    <property type="component" value="Unassembled WGS sequence"/>
</dbReference>
<evidence type="ECO:0000256" key="2">
    <source>
        <dbReference type="ARBA" id="ARBA00022679"/>
    </source>
</evidence>
<reference evidence="6 7" key="1">
    <citation type="submission" date="2018-03" db="EMBL/GenBank/DDBJ databases">
        <title>Genomic Encyclopedia of Archaeal and Bacterial Type Strains, Phase II (KMG-II): from individual species to whole genera.</title>
        <authorList>
            <person name="Goeker M."/>
        </authorList>
    </citation>
    <scope>NUCLEOTIDE SEQUENCE [LARGE SCALE GENOMIC DNA]</scope>
    <source>
        <strain evidence="6 7">DSM 44946</strain>
    </source>
</reference>
<evidence type="ECO:0000259" key="5">
    <source>
        <dbReference type="Pfam" id="PF14689"/>
    </source>
</evidence>
<dbReference type="SUPFAM" id="SSF55890">
    <property type="entry name" value="Sporulation response regulatory protein Spo0B"/>
    <property type="match status" value="1"/>
</dbReference>
<dbReference type="AlphaFoldDB" id="A0A2T0LBV6"/>
<evidence type="ECO:0000256" key="4">
    <source>
        <dbReference type="SAM" id="Phobius"/>
    </source>
</evidence>
<dbReference type="RefSeq" id="WP_106346127.1">
    <property type="nucleotide sequence ID" value="NZ_PVNE01000025.1"/>
</dbReference>
<keyword evidence="1" id="KW-0597">Phosphoprotein</keyword>
<dbReference type="InterPro" id="IPR039506">
    <property type="entry name" value="SPOB_a"/>
</dbReference>
<dbReference type="Gene3D" id="1.10.287.130">
    <property type="match status" value="1"/>
</dbReference>
<evidence type="ECO:0000256" key="1">
    <source>
        <dbReference type="ARBA" id="ARBA00022553"/>
    </source>
</evidence>
<dbReference type="InterPro" id="IPR016120">
    <property type="entry name" value="Sig_transdc_His_kin_SpoOB"/>
</dbReference>
<evidence type="ECO:0000256" key="3">
    <source>
        <dbReference type="ARBA" id="ARBA00022777"/>
    </source>
</evidence>
<accession>A0A2T0LBV6</accession>
<keyword evidence="4" id="KW-0812">Transmembrane</keyword>
<organism evidence="6 7">
    <name type="scientific">Planifilum fimeticola</name>
    <dbReference type="NCBI Taxonomy" id="201975"/>
    <lineage>
        <taxon>Bacteria</taxon>
        <taxon>Bacillati</taxon>
        <taxon>Bacillota</taxon>
        <taxon>Bacilli</taxon>
        <taxon>Bacillales</taxon>
        <taxon>Thermoactinomycetaceae</taxon>
        <taxon>Planifilum</taxon>
    </lineage>
</organism>
<keyword evidence="7" id="KW-1185">Reference proteome</keyword>
<dbReference type="OrthoDB" id="2375606at2"/>
<comment type="caution">
    <text evidence="6">The sequence shown here is derived from an EMBL/GenBank/DDBJ whole genome shotgun (WGS) entry which is preliminary data.</text>
</comment>
<keyword evidence="4" id="KW-1133">Transmembrane helix</keyword>
<evidence type="ECO:0000313" key="6">
    <source>
        <dbReference type="EMBL" id="PRX39433.1"/>
    </source>
</evidence>
<name>A0A2T0LBV6_9BACL</name>
<keyword evidence="2" id="KW-0808">Transferase</keyword>
<keyword evidence="4" id="KW-0472">Membrane</keyword>
<keyword evidence="3 6" id="KW-0418">Kinase</keyword>
<protein>
    <submittedName>
        <fullName evidence="6">Sensor kinase SpoOB-type protein</fullName>
    </submittedName>
</protein>
<dbReference type="EMBL" id="PVNE01000025">
    <property type="protein sequence ID" value="PRX39433.1"/>
    <property type="molecule type" value="Genomic_DNA"/>
</dbReference>